<feature type="chain" id="PRO_5043520034" description="ZP domain-containing protein" evidence="2">
    <location>
        <begin position="20"/>
        <end position="467"/>
    </location>
</feature>
<dbReference type="GO" id="GO:0032190">
    <property type="term" value="F:acrosin binding"/>
    <property type="evidence" value="ECO:0007669"/>
    <property type="project" value="TreeGrafter"/>
</dbReference>
<dbReference type="InterPro" id="IPR055356">
    <property type="entry name" value="ZP-N"/>
</dbReference>
<dbReference type="EMBL" id="JAWDJR010000001">
    <property type="protein sequence ID" value="KAK9981412.1"/>
    <property type="molecule type" value="Genomic_DNA"/>
</dbReference>
<keyword evidence="5" id="KW-1185">Reference proteome</keyword>
<dbReference type="Pfam" id="PF23344">
    <property type="entry name" value="ZP-N"/>
    <property type="match status" value="1"/>
</dbReference>
<protein>
    <recommendedName>
        <fullName evidence="3">ZP domain-containing protein</fullName>
    </recommendedName>
</protein>
<proteinExistence type="predicted"/>
<evidence type="ECO:0000256" key="1">
    <source>
        <dbReference type="ARBA" id="ARBA00023157"/>
    </source>
</evidence>
<dbReference type="GO" id="GO:2000344">
    <property type="term" value="P:positive regulation of acrosome reaction"/>
    <property type="evidence" value="ECO:0007669"/>
    <property type="project" value="TreeGrafter"/>
</dbReference>
<dbReference type="AlphaFoldDB" id="A0AAW2B8M8"/>
<reference evidence="4 5" key="1">
    <citation type="submission" date="2024-05" db="EMBL/GenBank/DDBJ databases">
        <title>A high-quality chromosomal-level genome assembly of Topmouth culter (Culter alburnus).</title>
        <authorList>
            <person name="Zhao H."/>
        </authorList>
    </citation>
    <scope>NUCLEOTIDE SEQUENCE [LARGE SCALE GENOMIC DNA]</scope>
    <source>
        <strain evidence="4">CATC2023</strain>
        <tissue evidence="4">Muscle</tissue>
    </source>
</reference>
<evidence type="ECO:0000259" key="3">
    <source>
        <dbReference type="PROSITE" id="PS51034"/>
    </source>
</evidence>
<dbReference type="PANTHER" id="PTHR11576:SF26">
    <property type="entry name" value="ZONA PELLUCIDA GLYCOPROTEIN 3D TANDEM DUPLICATE 2"/>
    <property type="match status" value="1"/>
</dbReference>
<evidence type="ECO:0000313" key="5">
    <source>
        <dbReference type="Proteomes" id="UP001479290"/>
    </source>
</evidence>
<feature type="domain" description="ZP" evidence="3">
    <location>
        <begin position="138"/>
        <end position="395"/>
    </location>
</feature>
<gene>
    <name evidence="4" type="ORF">ABG768_000945</name>
</gene>
<dbReference type="PANTHER" id="PTHR11576">
    <property type="entry name" value="ZONA PELLUCIDA SPERM-BINDING PROTEIN 3"/>
    <property type="match status" value="1"/>
</dbReference>
<dbReference type="Pfam" id="PF00100">
    <property type="entry name" value="Zona_pellucida"/>
    <property type="match status" value="1"/>
</dbReference>
<dbReference type="GO" id="GO:0031012">
    <property type="term" value="C:extracellular matrix"/>
    <property type="evidence" value="ECO:0007669"/>
    <property type="project" value="TreeGrafter"/>
</dbReference>
<keyword evidence="1" id="KW-1015">Disulfide bond</keyword>
<keyword evidence="2" id="KW-0732">Signal</keyword>
<evidence type="ECO:0000313" key="4">
    <source>
        <dbReference type="EMBL" id="KAK9981412.1"/>
    </source>
</evidence>
<dbReference type="Proteomes" id="UP001479290">
    <property type="component" value="Unassembled WGS sequence"/>
</dbReference>
<accession>A0AAW2B8M8</accession>
<dbReference type="FunFam" id="2.60.40.4100:FF:000002">
    <property type="entry name" value="Zona pellucida sperm-binding protein 3"/>
    <property type="match status" value="1"/>
</dbReference>
<dbReference type="PROSITE" id="PS51034">
    <property type="entry name" value="ZP_2"/>
    <property type="match status" value="1"/>
</dbReference>
<dbReference type="SMART" id="SM00241">
    <property type="entry name" value="ZP"/>
    <property type="match status" value="1"/>
</dbReference>
<feature type="signal peptide" evidence="2">
    <location>
        <begin position="1"/>
        <end position="19"/>
    </location>
</feature>
<dbReference type="Gene3D" id="2.60.40.3210">
    <property type="entry name" value="Zona pellucida, ZP-N domain"/>
    <property type="match status" value="1"/>
</dbReference>
<dbReference type="InterPro" id="IPR055355">
    <property type="entry name" value="ZP-C"/>
</dbReference>
<dbReference type="InterPro" id="IPR001507">
    <property type="entry name" value="ZP_dom"/>
</dbReference>
<dbReference type="Gene3D" id="2.60.40.4100">
    <property type="entry name" value="Zona pellucida, ZP-C domain"/>
    <property type="match status" value="1"/>
</dbReference>
<sequence length="467" mass="52175">MWLNSLLIVFLSSNHLVFSLNFNGGDTDVDLEEDWNSMENFTLSANGGGDDGDEDFRDGFVPQFKTGLSGSEEATIKPLNLPGSVRIPASMLHKELFTPEIGGRPMPSLVKSILLAEKATGKPAQSVFAPASKMVDVMCYLDRIHVRVLKSLFTNPSAWKDLKLGTCAVNKATDTHYHFLYYLKGCEIIRGEDANRVTYTNTLYYRPMSVATELIVRELPFTVPIRCSYTKFHRSYAVGFLPRITGGTFYKPLHRQSGTRLAAMDASWNNLLVGQSFVIGKPMCFEAKGSSMETRKRMYLNSCFVTSHPSPLSTDKYPVVENYGCLVDSKNSALTKFYTSPNKLTVRFCMTAFMLKNMVSQPSSKKSMFMHCEFDFGPEIPTPSAKSCMYNAKYKGWTELYGDSSVCNCCASTCPAPLRATGRSMITSDSWDLKMGKESSLLSPKETMPDFSLTGHDDFALFWESDY</sequence>
<comment type="caution">
    <text evidence="4">The sequence shown here is derived from an EMBL/GenBank/DDBJ whole genome shotgun (WGS) entry which is preliminary data.</text>
</comment>
<organism evidence="4 5">
    <name type="scientific">Culter alburnus</name>
    <name type="common">Topmouth culter</name>
    <dbReference type="NCBI Taxonomy" id="194366"/>
    <lineage>
        <taxon>Eukaryota</taxon>
        <taxon>Metazoa</taxon>
        <taxon>Chordata</taxon>
        <taxon>Craniata</taxon>
        <taxon>Vertebrata</taxon>
        <taxon>Euteleostomi</taxon>
        <taxon>Actinopterygii</taxon>
        <taxon>Neopterygii</taxon>
        <taxon>Teleostei</taxon>
        <taxon>Ostariophysi</taxon>
        <taxon>Cypriniformes</taxon>
        <taxon>Xenocyprididae</taxon>
        <taxon>Xenocypridinae</taxon>
        <taxon>Culter</taxon>
    </lineage>
</organism>
<dbReference type="GO" id="GO:0007339">
    <property type="term" value="P:binding of sperm to zona pellucida"/>
    <property type="evidence" value="ECO:0007669"/>
    <property type="project" value="TreeGrafter"/>
</dbReference>
<dbReference type="GO" id="GO:0035803">
    <property type="term" value="P:egg coat formation"/>
    <property type="evidence" value="ECO:0007669"/>
    <property type="project" value="TreeGrafter"/>
</dbReference>
<evidence type="ECO:0000256" key="2">
    <source>
        <dbReference type="SAM" id="SignalP"/>
    </source>
</evidence>
<dbReference type="InterPro" id="IPR042235">
    <property type="entry name" value="ZP-C_dom"/>
</dbReference>
<name>A0AAW2B8M8_CULAL</name>